<organism evidence="6 7">
    <name type="scientific">Clohesyomyces aquaticus</name>
    <dbReference type="NCBI Taxonomy" id="1231657"/>
    <lineage>
        <taxon>Eukaryota</taxon>
        <taxon>Fungi</taxon>
        <taxon>Dikarya</taxon>
        <taxon>Ascomycota</taxon>
        <taxon>Pezizomycotina</taxon>
        <taxon>Dothideomycetes</taxon>
        <taxon>Pleosporomycetidae</taxon>
        <taxon>Pleosporales</taxon>
        <taxon>Lindgomycetaceae</taxon>
        <taxon>Clohesyomyces</taxon>
    </lineage>
</organism>
<comment type="similarity">
    <text evidence="1">Belongs to the WD repeat LST8 family.</text>
</comment>
<dbReference type="OrthoDB" id="10248252at2759"/>
<feature type="compositionally biased region" description="Low complexity" evidence="5">
    <location>
        <begin position="65"/>
        <end position="90"/>
    </location>
</feature>
<feature type="region of interest" description="Disordered" evidence="5">
    <location>
        <begin position="1"/>
        <end position="159"/>
    </location>
</feature>
<dbReference type="GO" id="GO:0032956">
    <property type="term" value="P:regulation of actin cytoskeleton organization"/>
    <property type="evidence" value="ECO:0007669"/>
    <property type="project" value="TreeGrafter"/>
</dbReference>
<comment type="caution">
    <text evidence="6">The sequence shown here is derived from an EMBL/GenBank/DDBJ whole genome shotgun (WGS) entry which is preliminary data.</text>
</comment>
<evidence type="ECO:0008006" key="8">
    <source>
        <dbReference type="Google" id="ProtNLM"/>
    </source>
</evidence>
<dbReference type="SMART" id="SM00320">
    <property type="entry name" value="WD40"/>
    <property type="match status" value="7"/>
</dbReference>
<feature type="repeat" description="WD" evidence="4">
    <location>
        <begin position="860"/>
        <end position="887"/>
    </location>
</feature>
<feature type="repeat" description="WD" evidence="4">
    <location>
        <begin position="1122"/>
        <end position="1155"/>
    </location>
</feature>
<accession>A0A1Y2A694</accession>
<keyword evidence="3" id="KW-0677">Repeat</keyword>
<dbReference type="GO" id="GO:0031929">
    <property type="term" value="P:TOR signaling"/>
    <property type="evidence" value="ECO:0007669"/>
    <property type="project" value="InterPro"/>
</dbReference>
<name>A0A1Y2A694_9PLEO</name>
<dbReference type="InterPro" id="IPR036322">
    <property type="entry name" value="WD40_repeat_dom_sf"/>
</dbReference>
<dbReference type="PANTHER" id="PTHR19842:SF2">
    <property type="entry name" value="WD REPEAT PROTEIN (AFU_ORTHOLOGUE AFUA_5G04300)"/>
    <property type="match status" value="1"/>
</dbReference>
<feature type="compositionally biased region" description="Low complexity" evidence="5">
    <location>
        <begin position="345"/>
        <end position="354"/>
    </location>
</feature>
<dbReference type="GO" id="GO:0031931">
    <property type="term" value="C:TORC1 complex"/>
    <property type="evidence" value="ECO:0007669"/>
    <property type="project" value="InterPro"/>
</dbReference>
<keyword evidence="2 4" id="KW-0853">WD repeat</keyword>
<dbReference type="Proteomes" id="UP000193144">
    <property type="component" value="Unassembled WGS sequence"/>
</dbReference>
<evidence type="ECO:0000313" key="6">
    <source>
        <dbReference type="EMBL" id="ORY18028.1"/>
    </source>
</evidence>
<proteinExistence type="inferred from homology"/>
<feature type="region of interest" description="Disordered" evidence="5">
    <location>
        <begin position="458"/>
        <end position="548"/>
    </location>
</feature>
<evidence type="ECO:0000313" key="7">
    <source>
        <dbReference type="Proteomes" id="UP000193144"/>
    </source>
</evidence>
<feature type="region of interest" description="Disordered" evidence="5">
    <location>
        <begin position="312"/>
        <end position="375"/>
    </location>
</feature>
<dbReference type="PANTHER" id="PTHR19842">
    <property type="entry name" value="G BETA-LIKE PROTEIN GBL"/>
    <property type="match status" value="1"/>
</dbReference>
<dbReference type="EMBL" id="MCFA01000009">
    <property type="protein sequence ID" value="ORY18028.1"/>
    <property type="molecule type" value="Genomic_DNA"/>
</dbReference>
<reference evidence="6 7" key="1">
    <citation type="submission" date="2016-07" db="EMBL/GenBank/DDBJ databases">
        <title>Pervasive Adenine N6-methylation of Active Genes in Fungi.</title>
        <authorList>
            <consortium name="DOE Joint Genome Institute"/>
            <person name="Mondo S.J."/>
            <person name="Dannebaum R.O."/>
            <person name="Kuo R.C."/>
            <person name="Labutti K."/>
            <person name="Haridas S."/>
            <person name="Kuo A."/>
            <person name="Salamov A."/>
            <person name="Ahrendt S.R."/>
            <person name="Lipzen A."/>
            <person name="Sullivan W."/>
            <person name="Andreopoulos W.B."/>
            <person name="Clum A."/>
            <person name="Lindquist E."/>
            <person name="Daum C."/>
            <person name="Ramamoorthy G.K."/>
            <person name="Gryganskyi A."/>
            <person name="Culley D."/>
            <person name="Magnuson J.K."/>
            <person name="James T.Y."/>
            <person name="O'Malley M.A."/>
            <person name="Stajich J.E."/>
            <person name="Spatafora J.W."/>
            <person name="Visel A."/>
            <person name="Grigoriev I.V."/>
        </authorList>
    </citation>
    <scope>NUCLEOTIDE SEQUENCE [LARGE SCALE GENOMIC DNA]</scope>
    <source>
        <strain evidence="6 7">CBS 115471</strain>
    </source>
</reference>
<evidence type="ECO:0000256" key="3">
    <source>
        <dbReference type="ARBA" id="ARBA00022737"/>
    </source>
</evidence>
<feature type="compositionally biased region" description="Polar residues" evidence="5">
    <location>
        <begin position="133"/>
        <end position="143"/>
    </location>
</feature>
<dbReference type="InterPro" id="IPR019775">
    <property type="entry name" value="WD40_repeat_CS"/>
</dbReference>
<dbReference type="InterPro" id="IPR037588">
    <property type="entry name" value="MLST8"/>
</dbReference>
<dbReference type="Pfam" id="PF00400">
    <property type="entry name" value="WD40"/>
    <property type="match status" value="2"/>
</dbReference>
<dbReference type="InterPro" id="IPR015943">
    <property type="entry name" value="WD40/YVTN_repeat-like_dom_sf"/>
</dbReference>
<dbReference type="PROSITE" id="PS00678">
    <property type="entry name" value="WD_REPEATS_1"/>
    <property type="match status" value="1"/>
</dbReference>
<evidence type="ECO:0000256" key="2">
    <source>
        <dbReference type="ARBA" id="ARBA00022574"/>
    </source>
</evidence>
<dbReference type="SUPFAM" id="SSF50978">
    <property type="entry name" value="WD40 repeat-like"/>
    <property type="match status" value="1"/>
</dbReference>
<keyword evidence="7" id="KW-1185">Reference proteome</keyword>
<dbReference type="PROSITE" id="PS50082">
    <property type="entry name" value="WD_REPEATS_2"/>
    <property type="match status" value="2"/>
</dbReference>
<evidence type="ECO:0000256" key="1">
    <source>
        <dbReference type="ARBA" id="ARBA00009890"/>
    </source>
</evidence>
<dbReference type="Gene3D" id="2.130.10.10">
    <property type="entry name" value="YVTN repeat-like/Quinoprotein amine dehydrogenase"/>
    <property type="match status" value="1"/>
</dbReference>
<feature type="compositionally biased region" description="Polar residues" evidence="5">
    <location>
        <begin position="490"/>
        <end position="500"/>
    </location>
</feature>
<dbReference type="STRING" id="1231657.A0A1Y2A694"/>
<feature type="compositionally biased region" description="Polar residues" evidence="5">
    <location>
        <begin position="111"/>
        <end position="120"/>
    </location>
</feature>
<dbReference type="GO" id="GO:0031932">
    <property type="term" value="C:TORC2 complex"/>
    <property type="evidence" value="ECO:0007669"/>
    <property type="project" value="InterPro"/>
</dbReference>
<evidence type="ECO:0000256" key="4">
    <source>
        <dbReference type="PROSITE-ProRule" id="PRU00221"/>
    </source>
</evidence>
<sequence length="1489" mass="164309">MAPKTWAEPIDLTNDSEDDGPLSFLISPNCPKTEDVRYLHETPLNPPLSKSAATASKRSQHPPGSSSSMRNSASCNATPTYSSPYITPPTLANGKSSKGSLARSAGKGRTGTATNGNNKGSRVGYVSVYPGTSHDSTPGSRSTGETEKRRKLSSVGTLKSLPSHLSLKVNRKENIALSSSNNDELGMHHAGAVALGKRPTLINTTVKLQNMNYRPTVHPLNNALKAKCPTAPTSLNPLGSARPVHISRSTSLVPPNAQSTKFQAHIEPDSDSDVEILDPELALQNFKPQRAPRSPKKCSTSVADRNCGLIDVDQATPRHNEPQERNSVYESSPDGGVELFPAHMPQNPNLNLNPNPNPNPRPDPVLQDAPSAWPTRPEEEDHLLIFLKEVKKYKWREIYPLFQAHFNRRDTAIQTHYSKNVNKRDRTKDPRLLKLPAQYAAEAMVDWATVHAEFPGSEQTSWEALRGPGRPRREDGFQPRPTLLADSSRDVSSANESGQTRGRPRRAAPTVNYTWPRQRRRHGPAEDSAEDDSLASESGATPLPFRKTDTSVEPAIGLEIVIPIDKPMEIGVQKESEDAGFATITSQPRHPISTSGPLPYLAFSQRDVIRNGCTSGEWDQLAGRDWQGSVIHVDFGHAEIEVVEQTLRKVLKPEHMPNGSRRQLHKLLKRQSEPTLCNIAYEIRRRLRTRDKRAVEAFLEDARRGKLSRTPHVDRLGAVRQNRKFSTNPKASTTSLIRQRELGLQSTRGWKAASRPLFYQMKNKVFDTLGPAYSYTGASSDIHTVAWHCDGEFFAAGAICVTDPDSMQYNRPNNLLYGDMTSGVIRELAEHRIDRPRAESGPNSTHAMHMTQDPKLYTTVSAVAFTPDGNYMISAGYDKHAIVWSVKRDGTQPESLRNLKHKAEVDILTVNPQVDGQIATAAKKWTENAIKVITIHGLDKVAVQSYTSQKARERADMNILPTALRFEPTQGRLLLAGFGANKRKDRLDTNGDICLWDVETQQQIPVYGSNKNVFDVAFNSLHSYASLFAVGCVAGQNANRGTRSIVRFYDYRGMNKYTMRMELECPALDMNDVLFCPYDENIVAAGCTSGNTYIWDIRRLDSYLYQLSHGKSLMPLDEYLPTEATDTGVRFVSWGENATRLYTGSSDGVIKVWDVAHSPQDVFIKDLVTLDSGIMSGAFSPDKSRLLVGEVNGSLNVLEVGRDDCSAKDTQKLKYLPYEEDFESSQQTLSTMNADADIGRTVAANLLASGEIQIVPCGGFPIRQAVQGPNYTGPMDYSVDAPYLRDQALEFQLSLAGSKSAVSPCEIAACNDSSVIKFTDEEIGDSGRSLDRIPDELRRQWKTLPSDTLLVPGKSKCGNCGRPARPSDSDYPNAESEEALCERCSFSCFRCGARTFVPPELAVLVCGSCERVWEIGALGYECISEGPRSSQDAENKTKSRDFANVPLFSLSKQQRDPLSGLGESFGDEINALTDYFFSLATDRPSSPPL</sequence>
<dbReference type="PROSITE" id="PS50294">
    <property type="entry name" value="WD_REPEATS_REGION"/>
    <property type="match status" value="1"/>
</dbReference>
<gene>
    <name evidence="6" type="ORF">BCR34DRAFT_596598</name>
</gene>
<protein>
    <recommendedName>
        <fullName evidence="8">WD40-repeat-containing domain protein</fullName>
    </recommendedName>
</protein>
<dbReference type="InterPro" id="IPR001680">
    <property type="entry name" value="WD40_rpt"/>
</dbReference>
<evidence type="ECO:0000256" key="5">
    <source>
        <dbReference type="SAM" id="MobiDB-lite"/>
    </source>
</evidence>